<keyword evidence="3" id="KW-0812">Transmembrane</keyword>
<name>A0AAU8A694_9FIRM</name>
<evidence type="ECO:0000256" key="3">
    <source>
        <dbReference type="SAM" id="Phobius"/>
    </source>
</evidence>
<dbReference type="AlphaFoldDB" id="A0AAU8A694"/>
<evidence type="ECO:0000313" key="4">
    <source>
        <dbReference type="EMBL" id="XCC61351.1"/>
    </source>
</evidence>
<keyword evidence="1" id="KW-0175">Coiled coil</keyword>
<keyword evidence="3" id="KW-1133">Transmembrane helix</keyword>
<dbReference type="EMBL" id="CP117826">
    <property type="protein sequence ID" value="XCC61351.1"/>
    <property type="molecule type" value="Genomic_DNA"/>
</dbReference>
<organism evidence="4">
    <name type="scientific">Christensenella massiliensis</name>
    <dbReference type="NCBI Taxonomy" id="1805714"/>
    <lineage>
        <taxon>Bacteria</taxon>
        <taxon>Bacillati</taxon>
        <taxon>Bacillota</taxon>
        <taxon>Clostridia</taxon>
        <taxon>Christensenellales</taxon>
        <taxon>Christensenellaceae</taxon>
        <taxon>Christensenella</taxon>
    </lineage>
</organism>
<accession>A0AAU8A694</accession>
<dbReference type="RefSeq" id="WP_353422860.1">
    <property type="nucleotide sequence ID" value="NZ_CP117826.1"/>
</dbReference>
<feature type="region of interest" description="Disordered" evidence="2">
    <location>
        <begin position="127"/>
        <end position="147"/>
    </location>
</feature>
<gene>
    <name evidence="4" type="ORF">PUP29_07365</name>
</gene>
<protein>
    <submittedName>
        <fullName evidence="4">Uncharacterized protein</fullName>
    </submittedName>
</protein>
<feature type="compositionally biased region" description="Low complexity" evidence="2">
    <location>
        <begin position="128"/>
        <end position="144"/>
    </location>
</feature>
<sequence>MKDLLSNVKFLRVFLLIVAIAFAVVCISLGISNYAAGVQNKVLSEKAASAETLQETVGMLEEQNESLTDDLAQAQAELETVTAEKASLTAEHDVLTRKHAELEQAYEALRTEQESRASEELAAKNMEESSAAAVQAAAEPSEPSGGRTVYYTRTGSKYHYANPCGNGTYYPCSLEEALARGLDPCGKCVG</sequence>
<proteinExistence type="predicted"/>
<evidence type="ECO:0000256" key="2">
    <source>
        <dbReference type="SAM" id="MobiDB-lite"/>
    </source>
</evidence>
<reference evidence="4" key="1">
    <citation type="submission" date="2023-02" db="EMBL/GenBank/DDBJ databases">
        <title>Gut commensal Christensenella minuta modulates host metabolism via a new class of secondary bile acids.</title>
        <authorList>
            <person name="Liu C."/>
        </authorList>
    </citation>
    <scope>NUCLEOTIDE SEQUENCE</scope>
    <source>
        <strain evidence="4">CA70</strain>
    </source>
</reference>
<feature type="coiled-coil region" evidence="1">
    <location>
        <begin position="50"/>
        <end position="112"/>
    </location>
</feature>
<feature type="transmembrane region" description="Helical" evidence="3">
    <location>
        <begin position="12"/>
        <end position="36"/>
    </location>
</feature>
<keyword evidence="3" id="KW-0472">Membrane</keyword>
<evidence type="ECO:0000256" key="1">
    <source>
        <dbReference type="SAM" id="Coils"/>
    </source>
</evidence>